<dbReference type="EMBL" id="JAEHOH010000011">
    <property type="protein sequence ID" value="MBK0419106.1"/>
    <property type="molecule type" value="Genomic_DNA"/>
</dbReference>
<evidence type="ECO:0000259" key="2">
    <source>
        <dbReference type="Pfam" id="PF13280"/>
    </source>
</evidence>
<name>A0A934UV54_9MICO</name>
<evidence type="ECO:0000259" key="3">
    <source>
        <dbReference type="Pfam" id="PF19187"/>
    </source>
</evidence>
<feature type="region of interest" description="Disordered" evidence="1">
    <location>
        <begin position="224"/>
        <end position="244"/>
    </location>
</feature>
<dbReference type="PANTHER" id="PTHR34580">
    <property type="match status" value="1"/>
</dbReference>
<keyword evidence="6" id="KW-1185">Reference proteome</keyword>
<dbReference type="PIRSF" id="PIRSF016838">
    <property type="entry name" value="PafC"/>
    <property type="match status" value="1"/>
</dbReference>
<evidence type="ECO:0000256" key="1">
    <source>
        <dbReference type="SAM" id="MobiDB-lite"/>
    </source>
</evidence>
<feature type="domain" description="PafC HTH" evidence="3">
    <location>
        <begin position="9"/>
        <end position="130"/>
    </location>
</feature>
<dbReference type="Pfam" id="PF13280">
    <property type="entry name" value="WYL"/>
    <property type="match status" value="1"/>
</dbReference>
<dbReference type="RefSeq" id="WP_200115253.1">
    <property type="nucleotide sequence ID" value="NZ_JAEHOH010000011.1"/>
</dbReference>
<dbReference type="InterPro" id="IPR028349">
    <property type="entry name" value="PafC-like"/>
</dbReference>
<comment type="caution">
    <text evidence="5">The sequence shown here is derived from an EMBL/GenBank/DDBJ whole genome shotgun (WGS) entry which is preliminary data.</text>
</comment>
<dbReference type="PROSITE" id="PS52050">
    <property type="entry name" value="WYL"/>
    <property type="match status" value="1"/>
</dbReference>
<dbReference type="Proteomes" id="UP000608530">
    <property type="component" value="Unassembled WGS sequence"/>
</dbReference>
<dbReference type="PANTHER" id="PTHR34580:SF3">
    <property type="entry name" value="PROTEIN PAFB"/>
    <property type="match status" value="1"/>
</dbReference>
<dbReference type="Pfam" id="PF19187">
    <property type="entry name" value="HTH_PafC"/>
    <property type="match status" value="1"/>
</dbReference>
<sequence length="322" mass="34660">MRDDLTTADRVVLLLALVPYLDEHGPTPLAELAEAFDVDAEQLRGLVRFLGTAGVPGETLSYQHEDLFDIDWSALEDHDVVSLTRIVAVDDAPRFAPAETAALIAGLQSLTAMLPEADAEIARRTAAKLGAALDAPDRPTAISVTADPQDARVPVLVAAMDAGRQVAFGYRDALGAETRRTVDPLRLSQGAGVWYLRAFCRDRDGERTFRVDRMTDPRVLAEAAEHHPAAAPDPTPSPRSEGRAGVLARVRETALARIAGFGPQVVRAADPGWVSVRVELGHPRTAVALVQHAPGEVIVEEPAEAREAVRTWAERALAQYDA</sequence>
<dbReference type="InterPro" id="IPR043839">
    <property type="entry name" value="PafC_HTH"/>
</dbReference>
<feature type="domain" description="WCX" evidence="4">
    <location>
        <begin position="247"/>
        <end position="317"/>
    </location>
</feature>
<dbReference type="AlphaFoldDB" id="A0A934UV54"/>
<evidence type="ECO:0000313" key="6">
    <source>
        <dbReference type="Proteomes" id="UP000608530"/>
    </source>
</evidence>
<protein>
    <submittedName>
        <fullName evidence="5">WYL domain-containing protein</fullName>
    </submittedName>
</protein>
<organism evidence="5 6">
    <name type="scientific">Leucobacter chromiisoli</name>
    <dbReference type="NCBI Taxonomy" id="2796471"/>
    <lineage>
        <taxon>Bacteria</taxon>
        <taxon>Bacillati</taxon>
        <taxon>Actinomycetota</taxon>
        <taxon>Actinomycetes</taxon>
        <taxon>Micrococcales</taxon>
        <taxon>Microbacteriaceae</taxon>
        <taxon>Leucobacter</taxon>
    </lineage>
</organism>
<dbReference type="Pfam" id="PF25583">
    <property type="entry name" value="WCX"/>
    <property type="match status" value="1"/>
</dbReference>
<reference evidence="5" key="1">
    <citation type="submission" date="2020-12" db="EMBL/GenBank/DDBJ databases">
        <title>Leucobacter sp. CAS1, isolated from Chromium sludge.</title>
        <authorList>
            <person name="Xu Z."/>
        </authorList>
    </citation>
    <scope>NUCLEOTIDE SEQUENCE</scope>
    <source>
        <strain evidence="5">CSA1</strain>
    </source>
</reference>
<dbReference type="InterPro" id="IPR026881">
    <property type="entry name" value="WYL_dom"/>
</dbReference>
<accession>A0A934UV54</accession>
<evidence type="ECO:0000259" key="4">
    <source>
        <dbReference type="Pfam" id="PF25583"/>
    </source>
</evidence>
<dbReference type="InterPro" id="IPR051534">
    <property type="entry name" value="CBASS_pafABC_assoc_protein"/>
</dbReference>
<gene>
    <name evidence="5" type="ORF">JD276_08660</name>
</gene>
<feature type="domain" description="WYL" evidence="2">
    <location>
        <begin position="155"/>
        <end position="219"/>
    </location>
</feature>
<dbReference type="InterPro" id="IPR057727">
    <property type="entry name" value="WCX_dom"/>
</dbReference>
<evidence type="ECO:0000313" key="5">
    <source>
        <dbReference type="EMBL" id="MBK0419106.1"/>
    </source>
</evidence>
<proteinExistence type="predicted"/>